<dbReference type="Proteomes" id="UP000799778">
    <property type="component" value="Unassembled WGS sequence"/>
</dbReference>
<dbReference type="GO" id="GO:0016279">
    <property type="term" value="F:protein-lysine N-methyltransferase activity"/>
    <property type="evidence" value="ECO:0007669"/>
    <property type="project" value="InterPro"/>
</dbReference>
<dbReference type="SUPFAM" id="SSF82199">
    <property type="entry name" value="SET domain"/>
    <property type="match status" value="1"/>
</dbReference>
<proteinExistence type="predicted"/>
<reference evidence="2" key="1">
    <citation type="journal article" date="2020" name="Stud. Mycol.">
        <title>101 Dothideomycetes genomes: a test case for predicting lifestyles and emergence of pathogens.</title>
        <authorList>
            <person name="Haridas S."/>
            <person name="Albert R."/>
            <person name="Binder M."/>
            <person name="Bloem J."/>
            <person name="Labutti K."/>
            <person name="Salamov A."/>
            <person name="Andreopoulos B."/>
            <person name="Baker S."/>
            <person name="Barry K."/>
            <person name="Bills G."/>
            <person name="Bluhm B."/>
            <person name="Cannon C."/>
            <person name="Castanera R."/>
            <person name="Culley D."/>
            <person name="Daum C."/>
            <person name="Ezra D."/>
            <person name="Gonzalez J."/>
            <person name="Henrissat B."/>
            <person name="Kuo A."/>
            <person name="Liang C."/>
            <person name="Lipzen A."/>
            <person name="Lutzoni F."/>
            <person name="Magnuson J."/>
            <person name="Mondo S."/>
            <person name="Nolan M."/>
            <person name="Ohm R."/>
            <person name="Pangilinan J."/>
            <person name="Park H.-J."/>
            <person name="Ramirez L."/>
            <person name="Alfaro M."/>
            <person name="Sun H."/>
            <person name="Tritt A."/>
            <person name="Yoshinaga Y."/>
            <person name="Zwiers L.-H."/>
            <person name="Turgeon B."/>
            <person name="Goodwin S."/>
            <person name="Spatafora J."/>
            <person name="Crous P."/>
            <person name="Grigoriev I."/>
        </authorList>
    </citation>
    <scope>NUCLEOTIDE SEQUENCE</scope>
    <source>
        <strain evidence="2">CBS 175.79</strain>
    </source>
</reference>
<dbReference type="PROSITE" id="PS50280">
    <property type="entry name" value="SET"/>
    <property type="match status" value="1"/>
</dbReference>
<keyword evidence="3" id="KW-1185">Reference proteome</keyword>
<dbReference type="GeneID" id="54291566"/>
<dbReference type="InterPro" id="IPR044429">
    <property type="entry name" value="SETD4_SET"/>
</dbReference>
<gene>
    <name evidence="2" type="ORF">BU24DRAFT_496016</name>
</gene>
<protein>
    <submittedName>
        <fullName evidence="2">SET domain-containing protein</fullName>
    </submittedName>
</protein>
<dbReference type="Pfam" id="PF00856">
    <property type="entry name" value="SET"/>
    <property type="match status" value="1"/>
</dbReference>
<dbReference type="PANTHER" id="PTHR13271">
    <property type="entry name" value="UNCHARACTERIZED PUTATIVE METHYLTRANSFERASE"/>
    <property type="match status" value="1"/>
</dbReference>
<dbReference type="RefSeq" id="XP_033379166.1">
    <property type="nucleotide sequence ID" value="XM_033534169.1"/>
</dbReference>
<evidence type="ECO:0000259" key="1">
    <source>
        <dbReference type="PROSITE" id="PS50280"/>
    </source>
</evidence>
<sequence length="372" mass="42674">MDRHEELLSWAVGQDVKLNGIQPILIPGRGTGIVATREIKEGEVILVVPASVFRSLDQVPKAISKRLPRQTSIHALLATFLILDKTKRFSSYHAFFPILPSFASSIPLLWPPELHTFLPTPAKDILEKQQRELERDWTTISKAFPDMNYDQYLHSWLLVGTRSFYFETSTMNRFPHNDRLALPIADLFNHADVGCDASFSQQGYKFIADRVYHAGEEIYTSYGDHSNDFLLTEYGFVLPENRWDAVSLDDILLPRFTEQQKNDLRDKGFLGKYFLYQETGCCFRTQVALRMLCCTYEDWQQFADAESEGEASQGQVNVLLLQILNTYVEAIQQTLKDMEGTDIGETNQRELLAGRWKQIEIMVAQAIKHLHS</sequence>
<accession>A0A6A5XDF0</accession>
<dbReference type="OrthoDB" id="341421at2759"/>
<dbReference type="CDD" id="cd19177">
    <property type="entry name" value="SET_SETD4"/>
    <property type="match status" value="1"/>
</dbReference>
<dbReference type="EMBL" id="ML978075">
    <property type="protein sequence ID" value="KAF2010827.1"/>
    <property type="molecule type" value="Genomic_DNA"/>
</dbReference>
<evidence type="ECO:0000313" key="3">
    <source>
        <dbReference type="Proteomes" id="UP000799778"/>
    </source>
</evidence>
<dbReference type="InterPro" id="IPR046341">
    <property type="entry name" value="SET_dom_sf"/>
</dbReference>
<dbReference type="PANTHER" id="PTHR13271:SF137">
    <property type="entry name" value="SET DOMAIN-CONTAINING PROTEIN"/>
    <property type="match status" value="1"/>
</dbReference>
<evidence type="ECO:0000313" key="2">
    <source>
        <dbReference type="EMBL" id="KAF2010827.1"/>
    </source>
</evidence>
<dbReference type="InterPro" id="IPR050600">
    <property type="entry name" value="SETD3_SETD6_MTase"/>
</dbReference>
<dbReference type="InterPro" id="IPR001214">
    <property type="entry name" value="SET_dom"/>
</dbReference>
<dbReference type="Gene3D" id="3.90.1410.10">
    <property type="entry name" value="set domain protein methyltransferase, domain 1"/>
    <property type="match status" value="1"/>
</dbReference>
<organism evidence="2 3">
    <name type="scientific">Aaosphaeria arxii CBS 175.79</name>
    <dbReference type="NCBI Taxonomy" id="1450172"/>
    <lineage>
        <taxon>Eukaryota</taxon>
        <taxon>Fungi</taxon>
        <taxon>Dikarya</taxon>
        <taxon>Ascomycota</taxon>
        <taxon>Pezizomycotina</taxon>
        <taxon>Dothideomycetes</taxon>
        <taxon>Pleosporomycetidae</taxon>
        <taxon>Pleosporales</taxon>
        <taxon>Pleosporales incertae sedis</taxon>
        <taxon>Aaosphaeria</taxon>
    </lineage>
</organism>
<dbReference type="AlphaFoldDB" id="A0A6A5XDF0"/>
<name>A0A6A5XDF0_9PLEO</name>
<feature type="domain" description="SET" evidence="1">
    <location>
        <begin position="19"/>
        <end position="223"/>
    </location>
</feature>